<protein>
    <submittedName>
        <fullName evidence="1">Uncharacterized protein</fullName>
    </submittedName>
</protein>
<accession>A0A7X6L6F7</accession>
<evidence type="ECO:0000313" key="1">
    <source>
        <dbReference type="EMBL" id="NKY28549.1"/>
    </source>
</evidence>
<dbReference type="EMBL" id="JAAXOS010000009">
    <property type="protein sequence ID" value="NKY28549.1"/>
    <property type="molecule type" value="Genomic_DNA"/>
</dbReference>
<organism evidence="1 2">
    <name type="scientific">Nocardia gamkensis</name>
    <dbReference type="NCBI Taxonomy" id="352869"/>
    <lineage>
        <taxon>Bacteria</taxon>
        <taxon>Bacillati</taxon>
        <taxon>Actinomycetota</taxon>
        <taxon>Actinomycetes</taxon>
        <taxon>Mycobacteriales</taxon>
        <taxon>Nocardiaceae</taxon>
        <taxon>Nocardia</taxon>
    </lineage>
</organism>
<reference evidence="1 2" key="1">
    <citation type="submission" date="2020-04" db="EMBL/GenBank/DDBJ databases">
        <title>MicrobeNet Type strains.</title>
        <authorList>
            <person name="Nicholson A.C."/>
        </authorList>
    </citation>
    <scope>NUCLEOTIDE SEQUENCE [LARGE SCALE GENOMIC DNA]</scope>
    <source>
        <strain evidence="1 2">DSM 44956</strain>
    </source>
</reference>
<evidence type="ECO:0000313" key="2">
    <source>
        <dbReference type="Proteomes" id="UP000540698"/>
    </source>
</evidence>
<sequence length="58" mass="6656">MIALFIGALVTAPVIYFGITYWPQRIPPERTAAAIKRRIDCERKSRSVRRGSRDTHGR</sequence>
<comment type="caution">
    <text evidence="1">The sequence shown here is derived from an EMBL/GenBank/DDBJ whole genome shotgun (WGS) entry which is preliminary data.</text>
</comment>
<gene>
    <name evidence="1" type="ORF">HGB38_20320</name>
</gene>
<keyword evidence="2" id="KW-1185">Reference proteome</keyword>
<proteinExistence type="predicted"/>
<dbReference type="RefSeq" id="WP_157114149.1">
    <property type="nucleotide sequence ID" value="NZ_JAAXOS010000009.1"/>
</dbReference>
<dbReference type="AlphaFoldDB" id="A0A7X6L6F7"/>
<dbReference type="Proteomes" id="UP000540698">
    <property type="component" value="Unassembled WGS sequence"/>
</dbReference>
<name>A0A7X6L6F7_9NOCA</name>